<dbReference type="OrthoDB" id="5384912at2759"/>
<feature type="compositionally biased region" description="Polar residues" evidence="1">
    <location>
        <begin position="43"/>
        <end position="56"/>
    </location>
</feature>
<evidence type="ECO:0000313" key="2">
    <source>
        <dbReference type="EMBL" id="CAF9936225.1"/>
    </source>
</evidence>
<feature type="compositionally biased region" description="Polar residues" evidence="1">
    <location>
        <begin position="64"/>
        <end position="75"/>
    </location>
</feature>
<protein>
    <submittedName>
        <fullName evidence="2">Uncharacterized protein</fullName>
    </submittedName>
</protein>
<feature type="region of interest" description="Disordered" evidence="1">
    <location>
        <begin position="24"/>
        <end position="98"/>
    </location>
</feature>
<dbReference type="Proteomes" id="UP000664203">
    <property type="component" value="Unassembled WGS sequence"/>
</dbReference>
<evidence type="ECO:0000256" key="1">
    <source>
        <dbReference type="SAM" id="MobiDB-lite"/>
    </source>
</evidence>
<evidence type="ECO:0000313" key="3">
    <source>
        <dbReference type="Proteomes" id="UP000664203"/>
    </source>
</evidence>
<dbReference type="EMBL" id="CAJPDR010000437">
    <property type="protein sequence ID" value="CAF9936225.1"/>
    <property type="molecule type" value="Genomic_DNA"/>
</dbReference>
<name>A0A8H3G5K9_9LECA</name>
<reference evidence="2" key="1">
    <citation type="submission" date="2021-03" db="EMBL/GenBank/DDBJ databases">
        <authorList>
            <person name="Tagirdzhanova G."/>
        </authorList>
    </citation>
    <scope>NUCLEOTIDE SEQUENCE</scope>
</reference>
<sequence>MPSQPPSAGAGTVRLAHVFVRLPSEHQRNVNSSASDGQKADSGENSSALKQHNVSVSKEAPITPQKTAKTFNTIQTNLPLTPEPTPTRNLKRTPTTALLDPQTPCIKRHRTHIAPSTPSPSPHRRFLRTPKFSIVYQPVPQQEEEKEAISWMELKRIAESVIEQVDWEDVAEDVASNRSAGMYKKIVRNILQERIEACLWRRSMTNVAMLADLSPGKELSEVEDSINTVGLTVVVILELLRHWRRRKL</sequence>
<proteinExistence type="predicted"/>
<organism evidence="2 3">
    <name type="scientific">Alectoria fallacina</name>
    <dbReference type="NCBI Taxonomy" id="1903189"/>
    <lineage>
        <taxon>Eukaryota</taxon>
        <taxon>Fungi</taxon>
        <taxon>Dikarya</taxon>
        <taxon>Ascomycota</taxon>
        <taxon>Pezizomycotina</taxon>
        <taxon>Lecanoromycetes</taxon>
        <taxon>OSLEUM clade</taxon>
        <taxon>Lecanoromycetidae</taxon>
        <taxon>Lecanorales</taxon>
        <taxon>Lecanorineae</taxon>
        <taxon>Parmeliaceae</taxon>
        <taxon>Alectoria</taxon>
    </lineage>
</organism>
<accession>A0A8H3G5K9</accession>
<comment type="caution">
    <text evidence="2">The sequence shown here is derived from an EMBL/GenBank/DDBJ whole genome shotgun (WGS) entry which is preliminary data.</text>
</comment>
<dbReference type="AlphaFoldDB" id="A0A8H3G5K9"/>
<gene>
    <name evidence="2" type="ORF">ALECFALPRED_006735</name>
</gene>
<keyword evidence="3" id="KW-1185">Reference proteome</keyword>